<gene>
    <name evidence="4 6 7" type="primary">rplM</name>
    <name evidence="7" type="ORF">DNK47_02370</name>
</gene>
<evidence type="ECO:0000256" key="1">
    <source>
        <dbReference type="ARBA" id="ARBA00006227"/>
    </source>
</evidence>
<evidence type="ECO:0000256" key="4">
    <source>
        <dbReference type="HAMAP-Rule" id="MF_01366"/>
    </source>
</evidence>
<evidence type="ECO:0000256" key="6">
    <source>
        <dbReference type="RuleBase" id="RU003878"/>
    </source>
</evidence>
<dbReference type="SUPFAM" id="SSF52161">
    <property type="entry name" value="Ribosomal protein L13"/>
    <property type="match status" value="1"/>
</dbReference>
<dbReference type="InterPro" id="IPR005823">
    <property type="entry name" value="Ribosomal_uL13_bac-type"/>
</dbReference>
<evidence type="ECO:0000256" key="3">
    <source>
        <dbReference type="ARBA" id="ARBA00023274"/>
    </source>
</evidence>
<dbReference type="RefSeq" id="WP_112665599.1">
    <property type="nucleotide sequence ID" value="NZ_QKVO01000010.1"/>
</dbReference>
<keyword evidence="8" id="KW-1185">Reference proteome</keyword>
<evidence type="ECO:0000313" key="8">
    <source>
        <dbReference type="Proteomes" id="UP000249762"/>
    </source>
</evidence>
<dbReference type="PROSITE" id="PS00783">
    <property type="entry name" value="RIBOSOMAL_L13"/>
    <property type="match status" value="1"/>
</dbReference>
<dbReference type="GO" id="GO:0017148">
    <property type="term" value="P:negative regulation of translation"/>
    <property type="evidence" value="ECO:0007669"/>
    <property type="project" value="TreeGrafter"/>
</dbReference>
<dbReference type="HAMAP" id="MF_01366">
    <property type="entry name" value="Ribosomal_uL13"/>
    <property type="match status" value="1"/>
</dbReference>
<organism evidence="7 8">
    <name type="scientific">Mycoplasma wenyonii</name>
    <dbReference type="NCBI Taxonomy" id="65123"/>
    <lineage>
        <taxon>Bacteria</taxon>
        <taxon>Bacillati</taxon>
        <taxon>Mycoplasmatota</taxon>
        <taxon>Mollicutes</taxon>
        <taxon>Mycoplasmataceae</taxon>
        <taxon>Mycoplasma</taxon>
    </lineage>
</organism>
<dbReference type="InterPro" id="IPR036899">
    <property type="entry name" value="Ribosomal_uL13_sf"/>
</dbReference>
<evidence type="ECO:0000256" key="2">
    <source>
        <dbReference type="ARBA" id="ARBA00022980"/>
    </source>
</evidence>
<dbReference type="GO" id="GO:0003729">
    <property type="term" value="F:mRNA binding"/>
    <property type="evidence" value="ECO:0007669"/>
    <property type="project" value="TreeGrafter"/>
</dbReference>
<dbReference type="AlphaFoldDB" id="A0A328PIM6"/>
<comment type="subunit">
    <text evidence="4">Part of the 50S ribosomal subunit.</text>
</comment>
<dbReference type="Pfam" id="PF00572">
    <property type="entry name" value="Ribosomal_L13"/>
    <property type="match status" value="1"/>
</dbReference>
<keyword evidence="2 4" id="KW-0689">Ribosomal protein</keyword>
<dbReference type="GO" id="GO:0022625">
    <property type="term" value="C:cytosolic large ribosomal subunit"/>
    <property type="evidence" value="ECO:0007669"/>
    <property type="project" value="TreeGrafter"/>
</dbReference>
<dbReference type="OrthoDB" id="9801330at2"/>
<dbReference type="EMBL" id="QKVO01000010">
    <property type="protein sequence ID" value="RAO94933.1"/>
    <property type="molecule type" value="Genomic_DNA"/>
</dbReference>
<comment type="function">
    <text evidence="4 6">This protein is one of the early assembly proteins of the 50S ribosomal subunit, although it is not seen to bind rRNA by itself. It is important during the early stages of 50S assembly.</text>
</comment>
<evidence type="ECO:0000256" key="5">
    <source>
        <dbReference type="RuleBase" id="RU003877"/>
    </source>
</evidence>
<dbReference type="Proteomes" id="UP000249762">
    <property type="component" value="Unassembled WGS sequence"/>
</dbReference>
<keyword evidence="3 4" id="KW-0687">Ribonucleoprotein</keyword>
<dbReference type="PIRSF" id="PIRSF002181">
    <property type="entry name" value="Ribosomal_L13"/>
    <property type="match status" value="1"/>
</dbReference>
<dbReference type="Gene3D" id="3.90.1180.10">
    <property type="entry name" value="Ribosomal protein L13"/>
    <property type="match status" value="1"/>
</dbReference>
<reference evidence="8" key="1">
    <citation type="submission" date="2018-06" db="EMBL/GenBank/DDBJ databases">
        <authorList>
            <person name="Martinez Ocampo F."/>
            <person name="Quiroz Castaneda R.E."/>
            <person name="Rojas Lopez X."/>
        </authorList>
    </citation>
    <scope>NUCLEOTIDE SEQUENCE [LARGE SCALE GENOMIC DNA]</scope>
    <source>
        <strain evidence="8">INIFAP02</strain>
    </source>
</reference>
<dbReference type="GO" id="GO:0003735">
    <property type="term" value="F:structural constituent of ribosome"/>
    <property type="evidence" value="ECO:0007669"/>
    <property type="project" value="InterPro"/>
</dbReference>
<accession>A0A328PIM6</accession>
<comment type="caution">
    <text evidence="7">The sequence shown here is derived from an EMBL/GenBank/DDBJ whole genome shotgun (WGS) entry which is preliminary data.</text>
</comment>
<evidence type="ECO:0000313" key="7">
    <source>
        <dbReference type="EMBL" id="RAO94933.1"/>
    </source>
</evidence>
<proteinExistence type="inferred from homology"/>
<dbReference type="PANTHER" id="PTHR11545:SF2">
    <property type="entry name" value="LARGE RIBOSOMAL SUBUNIT PROTEIN UL13M"/>
    <property type="match status" value="1"/>
</dbReference>
<dbReference type="InterPro" id="IPR005822">
    <property type="entry name" value="Ribosomal_uL13"/>
</dbReference>
<dbReference type="GO" id="GO:0006412">
    <property type="term" value="P:translation"/>
    <property type="evidence" value="ECO:0007669"/>
    <property type="project" value="UniProtKB-UniRule"/>
</dbReference>
<dbReference type="InterPro" id="IPR023563">
    <property type="entry name" value="Ribosomal_uL13_CS"/>
</dbReference>
<comment type="similarity">
    <text evidence="1 4 5">Belongs to the universal ribosomal protein uL13 family.</text>
</comment>
<name>A0A328PIM6_9MOLU</name>
<dbReference type="NCBIfam" id="TIGR01066">
    <property type="entry name" value="rplM_bact"/>
    <property type="match status" value="1"/>
</dbReference>
<protein>
    <recommendedName>
        <fullName evidence="4">Large ribosomal subunit protein uL13</fullName>
    </recommendedName>
</protein>
<dbReference type="PANTHER" id="PTHR11545">
    <property type="entry name" value="RIBOSOMAL PROTEIN L13"/>
    <property type="match status" value="1"/>
</dbReference>
<sequence>MDINLGKTTLLTREEALAQRKWVLLDAKNVHLGRLAVQIANLLRGKRKANFTPSYDCGEFVVVINSDKLRLSGHKLTDKFWYRHSGYPGGLKQRNGREMLENYSDKMLMLAVKGMLPKNRYLSRALLNKLKIYKGTEHPHTAQLSNS</sequence>
<dbReference type="CDD" id="cd00392">
    <property type="entry name" value="Ribosomal_L13"/>
    <property type="match status" value="1"/>
</dbReference>